<feature type="compositionally biased region" description="Acidic residues" evidence="2">
    <location>
        <begin position="220"/>
        <end position="231"/>
    </location>
</feature>
<evidence type="ECO:0000256" key="1">
    <source>
        <dbReference type="SAM" id="Coils"/>
    </source>
</evidence>
<dbReference type="OrthoDB" id="5983788at2759"/>
<gene>
    <name evidence="3" type="ORF">AWC38_SpisGene10832</name>
</gene>
<dbReference type="AlphaFoldDB" id="A0A2B4S681"/>
<proteinExistence type="predicted"/>
<organism evidence="3 4">
    <name type="scientific">Stylophora pistillata</name>
    <name type="common">Smooth cauliflower coral</name>
    <dbReference type="NCBI Taxonomy" id="50429"/>
    <lineage>
        <taxon>Eukaryota</taxon>
        <taxon>Metazoa</taxon>
        <taxon>Cnidaria</taxon>
        <taxon>Anthozoa</taxon>
        <taxon>Hexacorallia</taxon>
        <taxon>Scleractinia</taxon>
        <taxon>Astrocoeniina</taxon>
        <taxon>Pocilloporidae</taxon>
        <taxon>Stylophora</taxon>
    </lineage>
</organism>
<evidence type="ECO:0000256" key="2">
    <source>
        <dbReference type="SAM" id="MobiDB-lite"/>
    </source>
</evidence>
<dbReference type="Proteomes" id="UP000225706">
    <property type="component" value="Unassembled WGS sequence"/>
</dbReference>
<evidence type="ECO:0000313" key="3">
    <source>
        <dbReference type="EMBL" id="PFX24553.1"/>
    </source>
</evidence>
<protein>
    <submittedName>
        <fullName evidence="3">Uncharacterized protein</fullName>
    </submittedName>
</protein>
<sequence>MHYEVDHPTCHAPGNVETVDFTEVPEGIVLESFMKYLSPVEEELVTNFLGKAEFADENNDLFDFPERFNCRSQVSPENIKKVLVEIANQELIQKPHVMVATWQPIVKELKQYPQFRTIIMNEIMREQSQDANIGPEAVVLEENQITPCESCRVMKAELTQLKAKVTRFKNKLSSNQEQWVQTFKGSQEQNRLFMVNTAVQTEPVVETEDTSPTKSMDQPTEQDEDFDEDTTDVNSTTWHHDDDPTWDPE</sequence>
<keyword evidence="4" id="KW-1185">Reference proteome</keyword>
<name>A0A2B4S681_STYPI</name>
<reference evidence="4" key="1">
    <citation type="journal article" date="2017" name="bioRxiv">
        <title>Comparative analysis of the genomes of Stylophora pistillata and Acropora digitifera provides evidence for extensive differences between species of corals.</title>
        <authorList>
            <person name="Voolstra C.R."/>
            <person name="Li Y."/>
            <person name="Liew Y.J."/>
            <person name="Baumgarten S."/>
            <person name="Zoccola D."/>
            <person name="Flot J.-F."/>
            <person name="Tambutte S."/>
            <person name="Allemand D."/>
            <person name="Aranda M."/>
        </authorList>
    </citation>
    <scope>NUCLEOTIDE SEQUENCE [LARGE SCALE GENOMIC DNA]</scope>
</reference>
<dbReference type="EMBL" id="LSMT01000173">
    <property type="protein sequence ID" value="PFX24553.1"/>
    <property type="molecule type" value="Genomic_DNA"/>
</dbReference>
<evidence type="ECO:0000313" key="4">
    <source>
        <dbReference type="Proteomes" id="UP000225706"/>
    </source>
</evidence>
<feature type="coiled-coil region" evidence="1">
    <location>
        <begin position="151"/>
        <end position="178"/>
    </location>
</feature>
<feature type="region of interest" description="Disordered" evidence="2">
    <location>
        <begin position="198"/>
        <end position="249"/>
    </location>
</feature>
<comment type="caution">
    <text evidence="3">The sequence shown here is derived from an EMBL/GenBank/DDBJ whole genome shotgun (WGS) entry which is preliminary data.</text>
</comment>
<keyword evidence="1" id="KW-0175">Coiled coil</keyword>
<accession>A0A2B4S681</accession>